<dbReference type="Proteomes" id="UP000806077">
    <property type="component" value="Unassembled WGS sequence"/>
</dbReference>
<accession>A0AAP1WGH0</accession>
<dbReference type="EMBL" id="WXXV01000009">
    <property type="protein sequence ID" value="MBE7695364.1"/>
    <property type="molecule type" value="Genomic_DNA"/>
</dbReference>
<dbReference type="RefSeq" id="WP_101915845.1">
    <property type="nucleotide sequence ID" value="NZ_JAFMUA010000013.1"/>
</dbReference>
<keyword evidence="1" id="KW-1133">Transmembrane helix</keyword>
<feature type="transmembrane region" description="Helical" evidence="1">
    <location>
        <begin position="7"/>
        <end position="24"/>
    </location>
</feature>
<evidence type="ECO:0000256" key="1">
    <source>
        <dbReference type="SAM" id="Phobius"/>
    </source>
</evidence>
<feature type="transmembrane region" description="Helical" evidence="1">
    <location>
        <begin position="44"/>
        <end position="61"/>
    </location>
</feature>
<organism evidence="2 3">
    <name type="scientific">Tenacibaculum finnmarkense genomovar finnmarkense</name>
    <dbReference type="NCBI Taxonomy" id="1458503"/>
    <lineage>
        <taxon>Bacteria</taxon>
        <taxon>Pseudomonadati</taxon>
        <taxon>Bacteroidota</taxon>
        <taxon>Flavobacteriia</taxon>
        <taxon>Flavobacteriales</taxon>
        <taxon>Flavobacteriaceae</taxon>
        <taxon>Tenacibaculum</taxon>
        <taxon>Tenacibaculum finnmarkense</taxon>
    </lineage>
</organism>
<keyword evidence="1" id="KW-0812">Transmembrane</keyword>
<proteinExistence type="predicted"/>
<protein>
    <submittedName>
        <fullName evidence="2">Uncharacterized protein</fullName>
    </submittedName>
</protein>
<evidence type="ECO:0000313" key="3">
    <source>
        <dbReference type="Proteomes" id="UP000806077"/>
    </source>
</evidence>
<sequence length="67" mass="7822">MKKAIPFIYIILGVFILVESISNFLEDKELYRVFFGITTQSKYIYLLVKVLFASLFLVDGIKKVKKQ</sequence>
<comment type="caution">
    <text evidence="2">The sequence shown here is derived from an EMBL/GenBank/DDBJ whole genome shotgun (WGS) entry which is preliminary data.</text>
</comment>
<keyword evidence="1" id="KW-0472">Membrane</keyword>
<gene>
    <name evidence="2" type="ORF">F7645_08020</name>
</gene>
<evidence type="ECO:0000313" key="2">
    <source>
        <dbReference type="EMBL" id="MBE7695364.1"/>
    </source>
</evidence>
<name>A0AAP1WGH0_9FLAO</name>
<keyword evidence="3" id="KW-1185">Reference proteome</keyword>
<dbReference type="AlphaFoldDB" id="A0AAP1WGH0"/>
<reference evidence="2 3" key="1">
    <citation type="journal article" date="2020" name="Int. J. Syst. Evol. Microbiol.">
        <title>Tenacibaculum piscium sp. nov., isolated from skin ulcers of sea-farmed fish, and description of Tenacibaculum finnmarkense sp. nov. with subdivision into genomovars finnmarkense and ulcerans.</title>
        <authorList>
            <person name="Olsen A.B."/>
            <person name="Spilsberg B."/>
            <person name="Nilsen H.K."/>
            <person name="Lagesen K."/>
            <person name="Gulla S."/>
            <person name="Avendano-Herrera R."/>
            <person name="Irgang R."/>
            <person name="Duchaud E."/>
            <person name="Colquhoun D.J."/>
        </authorList>
    </citation>
    <scope>NUCLEOTIDE SEQUENCE [LARGE SCALE GENOMIC DNA]</scope>
    <source>
        <strain evidence="2 3">TNO037</strain>
    </source>
</reference>